<organism evidence="5 6">
    <name type="scientific">Ceuthmochares aereus</name>
    <dbReference type="NCBI Taxonomy" id="1961834"/>
    <lineage>
        <taxon>Eukaryota</taxon>
        <taxon>Metazoa</taxon>
        <taxon>Chordata</taxon>
        <taxon>Craniata</taxon>
        <taxon>Vertebrata</taxon>
        <taxon>Euteleostomi</taxon>
        <taxon>Archelosauria</taxon>
        <taxon>Archosauria</taxon>
        <taxon>Dinosauria</taxon>
        <taxon>Saurischia</taxon>
        <taxon>Theropoda</taxon>
        <taxon>Coelurosauria</taxon>
        <taxon>Aves</taxon>
        <taxon>Neognathae</taxon>
        <taxon>Neoaves</taxon>
        <taxon>Otidimorphae</taxon>
        <taxon>Cuculiformes</taxon>
        <taxon>Cuculidae</taxon>
        <taxon>Ceuthmochares</taxon>
    </lineage>
</organism>
<feature type="non-terminal residue" evidence="5">
    <location>
        <position position="308"/>
    </location>
</feature>
<gene>
    <name evidence="5" type="primary">Ccdc166</name>
    <name evidence="5" type="ORF">CEUAER_R13117</name>
</gene>
<dbReference type="OrthoDB" id="2129492at2759"/>
<dbReference type="Pfam" id="PF14988">
    <property type="entry name" value="DUF4515"/>
    <property type="match status" value="1"/>
</dbReference>
<evidence type="ECO:0000313" key="5">
    <source>
        <dbReference type="EMBL" id="NXY52254.1"/>
    </source>
</evidence>
<accession>A0A7L4KIS1</accession>
<feature type="region of interest" description="Disordered" evidence="3">
    <location>
        <begin position="289"/>
        <end position="308"/>
    </location>
</feature>
<feature type="non-terminal residue" evidence="5">
    <location>
        <position position="1"/>
    </location>
</feature>
<dbReference type="InterPro" id="IPR032777">
    <property type="entry name" value="DUF4515"/>
</dbReference>
<reference evidence="5 6" key="1">
    <citation type="submission" date="2019-09" db="EMBL/GenBank/DDBJ databases">
        <title>Bird 10,000 Genomes (B10K) Project - Family phase.</title>
        <authorList>
            <person name="Zhang G."/>
        </authorList>
    </citation>
    <scope>NUCLEOTIDE SEQUENCE [LARGE SCALE GENOMIC DNA]</scope>
    <source>
        <strain evidence="5">B10K-CU-031-02</strain>
        <tissue evidence="5">Muscle</tissue>
    </source>
</reference>
<name>A0A7L4KIS1_9AVES</name>
<feature type="coiled-coil region" evidence="2">
    <location>
        <begin position="57"/>
        <end position="84"/>
    </location>
</feature>
<keyword evidence="1 2" id="KW-0175">Coiled coil</keyword>
<keyword evidence="6" id="KW-1185">Reference proteome</keyword>
<feature type="domain" description="DUF4515" evidence="4">
    <location>
        <begin position="84"/>
        <end position="275"/>
    </location>
</feature>
<dbReference type="PANTHER" id="PTHR14845">
    <property type="entry name" value="COILED-COIL DOMAIN-CONTAINING 166"/>
    <property type="match status" value="1"/>
</dbReference>
<dbReference type="AlphaFoldDB" id="A0A7L4KIS1"/>
<dbReference type="EMBL" id="VWPQ01023635">
    <property type="protein sequence ID" value="NXY52254.1"/>
    <property type="molecule type" value="Genomic_DNA"/>
</dbReference>
<evidence type="ECO:0000313" key="6">
    <source>
        <dbReference type="Proteomes" id="UP000519239"/>
    </source>
</evidence>
<dbReference type="Proteomes" id="UP000519239">
    <property type="component" value="Unassembled WGS sequence"/>
</dbReference>
<evidence type="ECO:0000256" key="1">
    <source>
        <dbReference type="ARBA" id="ARBA00023054"/>
    </source>
</evidence>
<feature type="compositionally biased region" description="Basic and acidic residues" evidence="3">
    <location>
        <begin position="7"/>
        <end position="29"/>
    </location>
</feature>
<feature type="coiled-coil region" evidence="2">
    <location>
        <begin position="114"/>
        <end position="159"/>
    </location>
</feature>
<comment type="caution">
    <text evidence="5">The sequence shown here is derived from an EMBL/GenBank/DDBJ whole genome shotgun (WGS) entry which is preliminary data.</text>
</comment>
<evidence type="ECO:0000256" key="2">
    <source>
        <dbReference type="SAM" id="Coils"/>
    </source>
</evidence>
<feature type="compositionally biased region" description="Polar residues" evidence="3">
    <location>
        <begin position="293"/>
        <end position="302"/>
    </location>
</feature>
<proteinExistence type="predicted"/>
<evidence type="ECO:0000256" key="3">
    <source>
        <dbReference type="SAM" id="MobiDB-lite"/>
    </source>
</evidence>
<sequence>ASRMKQMKQDTTRTGKDKQGARTKNEDQSKGTSDMEVLAQERKSYLQKEYKILTDLMNVYMGRVESLLQENKFLEKESKRNQKESNTYLSYTTKRSQKCQNLVITLNDQNHIDLSQVQKEKEKLISQCAAKEEEVRRALKEVETKLSLINKEVEDLQCLFGPSTQLERMKRIKELEKELLVTKVECAEQMHKIRSEFLQTKADCERDFHRKIQVVTERAEAAAVQYTIEQINEIRAENWHLRQELLRLIQHSKALKETKIQREEQQQQLLRENKYILNTAHVRHQLPLEEAHSANSKPSSSHRLGHFH</sequence>
<feature type="region of interest" description="Disordered" evidence="3">
    <location>
        <begin position="1"/>
        <end position="36"/>
    </location>
</feature>
<evidence type="ECO:0000259" key="4">
    <source>
        <dbReference type="Pfam" id="PF14988"/>
    </source>
</evidence>
<protein>
    <submittedName>
        <fullName evidence="5">CC166 protein</fullName>
    </submittedName>
</protein>
<dbReference type="PANTHER" id="PTHR14845:SF0">
    <property type="entry name" value="DUF4515 DOMAIN-CONTAINING PROTEIN"/>
    <property type="match status" value="1"/>
</dbReference>